<sequence length="357" mass="38291">MLQALDLAGKAPQWVAPNPKVGCVIIKNGEILGLGVTQPPGGNHAEIEAMADARIKGHDLEGATAFVTLEPCSHYGRTPPCSDALIKSGIKTVVVACLDTNPLVQGQGIAKLKAAGVEVITGVLEQEARESNLGFLTRMEKGRPWIRMKAAASLDGKTALHNGKSQWITSEAARHDGHLWRSRAGAILTGIGTVQDDNPQLNVRGISVDRQPLRIIVDSKLQISPSAKILTGGGSLIVCAVEDAEKISVLRDAGNEVLCLPNPRGKVDLPALMQELGRRQINELHIEAGSKLNGSLIREQCVDELLLYFAPKLLGDARGLFDLPLLESLDGAQNLSFHEITQIGEDLRILARFNPSH</sequence>
<dbReference type="NCBIfam" id="TIGR00326">
    <property type="entry name" value="eubact_ribD"/>
    <property type="match status" value="1"/>
</dbReference>
<comment type="function">
    <text evidence="1 12">Converts 2,5-diamino-6-(ribosylamino)-4(3h)-pyrimidinone 5'-phosphate into 5-amino-6-(ribosylamino)-2,4(1h,3h)-pyrimidinedione 5'-phosphate.</text>
</comment>
<evidence type="ECO:0000256" key="7">
    <source>
        <dbReference type="ARBA" id="ARBA00022723"/>
    </source>
</evidence>
<keyword evidence="18" id="KW-1185">Reference proteome</keyword>
<dbReference type="InterPro" id="IPR016193">
    <property type="entry name" value="Cytidine_deaminase-like"/>
</dbReference>
<evidence type="ECO:0000256" key="11">
    <source>
        <dbReference type="ARBA" id="ARBA00023268"/>
    </source>
</evidence>
<dbReference type="PIRSF" id="PIRSF006769">
    <property type="entry name" value="RibD"/>
    <property type="match status" value="1"/>
</dbReference>
<evidence type="ECO:0000256" key="6">
    <source>
        <dbReference type="ARBA" id="ARBA00022619"/>
    </source>
</evidence>
<feature type="binding site" evidence="14">
    <location>
        <position position="181"/>
    </location>
    <ligand>
        <name>substrate</name>
    </ligand>
</feature>
<feature type="binding site" evidence="14">
    <location>
        <position position="165"/>
    </location>
    <ligand>
        <name>substrate</name>
    </ligand>
</feature>
<dbReference type="GO" id="GO:0050661">
    <property type="term" value="F:NADP binding"/>
    <property type="evidence" value="ECO:0007669"/>
    <property type="project" value="InterPro"/>
</dbReference>
<evidence type="ECO:0000256" key="13">
    <source>
        <dbReference type="PIRSR" id="PIRSR006769-1"/>
    </source>
</evidence>
<dbReference type="InterPro" id="IPR011549">
    <property type="entry name" value="RibD_C"/>
</dbReference>
<dbReference type="EMBL" id="BMED01000001">
    <property type="protein sequence ID" value="GGC71233.1"/>
    <property type="molecule type" value="Genomic_DNA"/>
</dbReference>
<reference evidence="17" key="2">
    <citation type="submission" date="2020-09" db="EMBL/GenBank/DDBJ databases">
        <authorList>
            <person name="Sun Q."/>
            <person name="Zhou Y."/>
        </authorList>
    </citation>
    <scope>NUCLEOTIDE SEQUENCE</scope>
    <source>
        <strain evidence="17">CGMCC 1.10998</strain>
    </source>
</reference>
<evidence type="ECO:0000259" key="16">
    <source>
        <dbReference type="PROSITE" id="PS51747"/>
    </source>
</evidence>
<comment type="similarity">
    <text evidence="4 12">In the N-terminal section; belongs to the cytidine and deoxycytidylate deaminase family.</text>
</comment>
<feature type="domain" description="CMP/dCMP-type deaminase" evidence="16">
    <location>
        <begin position="1"/>
        <end position="120"/>
    </location>
</feature>
<feature type="binding site" evidence="14">
    <location>
        <position position="197"/>
    </location>
    <ligand>
        <name>NADP(+)</name>
        <dbReference type="ChEBI" id="CHEBI:58349"/>
    </ligand>
</feature>
<dbReference type="SUPFAM" id="SSF53927">
    <property type="entry name" value="Cytidine deaminase-like"/>
    <property type="match status" value="1"/>
</dbReference>
<keyword evidence="8 12" id="KW-0862">Zinc</keyword>
<evidence type="ECO:0000256" key="4">
    <source>
        <dbReference type="ARBA" id="ARBA00005259"/>
    </source>
</evidence>
<feature type="binding site" evidence="14">
    <location>
        <position position="204"/>
    </location>
    <ligand>
        <name>substrate</name>
    </ligand>
</feature>
<dbReference type="Gene3D" id="3.40.140.10">
    <property type="entry name" value="Cytidine Deaminase, domain 2"/>
    <property type="match status" value="1"/>
</dbReference>
<feature type="active site" description="Proton donor" evidence="13">
    <location>
        <position position="46"/>
    </location>
</feature>
<keyword evidence="10 12" id="KW-0560">Oxidoreductase</keyword>
<dbReference type="PANTHER" id="PTHR38011:SF7">
    <property type="entry name" value="2,5-DIAMINO-6-RIBOSYLAMINO-4(3H)-PYRIMIDINONE 5'-PHOSPHATE REDUCTASE"/>
    <property type="match status" value="1"/>
</dbReference>
<dbReference type="PROSITE" id="PS00903">
    <property type="entry name" value="CYT_DCMP_DEAMINASES_1"/>
    <property type="match status" value="1"/>
</dbReference>
<feature type="binding site" evidence="14">
    <location>
        <position position="167"/>
    </location>
    <ligand>
        <name>substrate</name>
    </ligand>
</feature>
<protein>
    <recommendedName>
        <fullName evidence="12">Riboflavin biosynthesis protein RibD</fullName>
    </recommendedName>
    <domain>
        <recommendedName>
            <fullName evidence="12">Diaminohydroxyphosphoribosylaminopyrimidine deaminase</fullName>
            <shortName evidence="12">DRAP deaminase</shortName>
            <ecNumber evidence="12">3.5.4.26</ecNumber>
        </recommendedName>
        <alternativeName>
            <fullName evidence="12">Riboflavin-specific deaminase</fullName>
        </alternativeName>
    </domain>
    <domain>
        <recommendedName>
            <fullName evidence="12">5-amino-6-(5-phosphoribosylamino)uracil reductase</fullName>
            <ecNumber evidence="12">1.1.1.193</ecNumber>
        </recommendedName>
        <alternativeName>
            <fullName evidence="12">HTP reductase</fullName>
        </alternativeName>
    </domain>
</protein>
<name>A0A916XGY1_9BURK</name>
<keyword evidence="7 12" id="KW-0479">Metal-binding</keyword>
<evidence type="ECO:0000313" key="17">
    <source>
        <dbReference type="EMBL" id="GGC71233.1"/>
    </source>
</evidence>
<feature type="binding site" evidence="15">
    <location>
        <position position="81"/>
    </location>
    <ligand>
        <name>Zn(2+)</name>
        <dbReference type="ChEBI" id="CHEBI:29105"/>
        <note>catalytic</note>
    </ligand>
</feature>
<feature type="binding site" evidence="15">
    <location>
        <position position="44"/>
    </location>
    <ligand>
        <name>Zn(2+)</name>
        <dbReference type="ChEBI" id="CHEBI:29105"/>
        <note>catalytic</note>
    </ligand>
</feature>
<evidence type="ECO:0000256" key="15">
    <source>
        <dbReference type="PIRSR" id="PIRSR006769-3"/>
    </source>
</evidence>
<evidence type="ECO:0000256" key="10">
    <source>
        <dbReference type="ARBA" id="ARBA00023002"/>
    </source>
</evidence>
<evidence type="ECO:0000256" key="14">
    <source>
        <dbReference type="PIRSR" id="PIRSR006769-2"/>
    </source>
</evidence>
<keyword evidence="11" id="KW-0511">Multifunctional enzyme</keyword>
<keyword evidence="6 12" id="KW-0686">Riboflavin biosynthesis</keyword>
<dbReference type="CDD" id="cd01284">
    <property type="entry name" value="Riboflavin_deaminase-reductase"/>
    <property type="match status" value="1"/>
</dbReference>
<dbReference type="Pfam" id="PF01872">
    <property type="entry name" value="RibD_C"/>
    <property type="match status" value="1"/>
</dbReference>
<comment type="catalytic activity">
    <reaction evidence="12">
        <text>2,5-diamino-6-hydroxy-4-(5-phosphoribosylamino)-pyrimidine + H2O + H(+) = 5-amino-6-(5-phospho-D-ribosylamino)uracil + NH4(+)</text>
        <dbReference type="Rhea" id="RHEA:21868"/>
        <dbReference type="ChEBI" id="CHEBI:15377"/>
        <dbReference type="ChEBI" id="CHEBI:15378"/>
        <dbReference type="ChEBI" id="CHEBI:28938"/>
        <dbReference type="ChEBI" id="CHEBI:58453"/>
        <dbReference type="ChEBI" id="CHEBI:58614"/>
        <dbReference type="EC" id="3.5.4.26"/>
    </reaction>
</comment>
<dbReference type="Gene3D" id="3.40.430.10">
    <property type="entry name" value="Dihydrofolate Reductase, subunit A"/>
    <property type="match status" value="1"/>
</dbReference>
<dbReference type="AlphaFoldDB" id="A0A916XGY1"/>
<feature type="binding site" evidence="14">
    <location>
        <begin position="289"/>
        <end position="295"/>
    </location>
    <ligand>
        <name>NADP(+)</name>
        <dbReference type="ChEBI" id="CHEBI:58349"/>
    </ligand>
</feature>
<evidence type="ECO:0000256" key="5">
    <source>
        <dbReference type="ARBA" id="ARBA00007417"/>
    </source>
</evidence>
<proteinExistence type="inferred from homology"/>
<organism evidence="17 18">
    <name type="scientific">Undibacterium terreum</name>
    <dbReference type="NCBI Taxonomy" id="1224302"/>
    <lineage>
        <taxon>Bacteria</taxon>
        <taxon>Pseudomonadati</taxon>
        <taxon>Pseudomonadota</taxon>
        <taxon>Betaproteobacteria</taxon>
        <taxon>Burkholderiales</taxon>
        <taxon>Oxalobacteraceae</taxon>
        <taxon>Undibacterium</taxon>
    </lineage>
</organism>
<dbReference type="InterPro" id="IPR004794">
    <property type="entry name" value="Eubact_RibD"/>
</dbReference>
<gene>
    <name evidence="17" type="primary">ribD</name>
    <name evidence="17" type="ORF">GCM10011396_17980</name>
</gene>
<dbReference type="InterPro" id="IPR002125">
    <property type="entry name" value="CMP_dCMP_dom"/>
</dbReference>
<keyword evidence="12" id="KW-0378">Hydrolase</keyword>
<comment type="pathway">
    <text evidence="2 12">Cofactor biosynthesis; riboflavin biosynthesis; 5-amino-6-(D-ribitylamino)uracil from GTP: step 2/4.</text>
</comment>
<dbReference type="InterPro" id="IPR024072">
    <property type="entry name" value="DHFR-like_dom_sf"/>
</dbReference>
<comment type="caution">
    <text evidence="17">The sequence shown here is derived from an EMBL/GenBank/DDBJ whole genome shotgun (WGS) entry which is preliminary data.</text>
</comment>
<dbReference type="Proteomes" id="UP000637423">
    <property type="component" value="Unassembled WGS sequence"/>
</dbReference>
<feature type="binding site" evidence="14">
    <location>
        <position position="219"/>
    </location>
    <ligand>
        <name>NADP(+)</name>
        <dbReference type="ChEBI" id="CHEBI:58349"/>
    </ligand>
</feature>
<dbReference type="RefSeq" id="WP_188565738.1">
    <property type="nucleotide sequence ID" value="NZ_BMED01000001.1"/>
</dbReference>
<dbReference type="InterPro" id="IPR016192">
    <property type="entry name" value="APOBEC/CMP_deaminase_Zn-bd"/>
</dbReference>
<dbReference type="GO" id="GO:0008703">
    <property type="term" value="F:5-amino-6-(5-phosphoribosylamino)uracil reductase activity"/>
    <property type="evidence" value="ECO:0007669"/>
    <property type="project" value="UniProtKB-EC"/>
</dbReference>
<dbReference type="SUPFAM" id="SSF53597">
    <property type="entry name" value="Dihydrofolate reductase-like"/>
    <property type="match status" value="1"/>
</dbReference>
<dbReference type="NCBIfam" id="TIGR00227">
    <property type="entry name" value="ribD_Cterm"/>
    <property type="match status" value="1"/>
</dbReference>
<dbReference type="PROSITE" id="PS51747">
    <property type="entry name" value="CYT_DCMP_DEAMINASES_2"/>
    <property type="match status" value="1"/>
</dbReference>
<feature type="binding site" evidence="14">
    <location>
        <position position="201"/>
    </location>
    <ligand>
        <name>substrate</name>
    </ligand>
</feature>
<evidence type="ECO:0000256" key="2">
    <source>
        <dbReference type="ARBA" id="ARBA00004882"/>
    </source>
</evidence>
<keyword evidence="9 12" id="KW-0521">NADP</keyword>
<comment type="pathway">
    <text evidence="3 12">Cofactor biosynthesis; riboflavin biosynthesis; 5-amino-6-(D-ribitylamino)uracil from GTP: step 3/4.</text>
</comment>
<reference evidence="17" key="1">
    <citation type="journal article" date="2014" name="Int. J. Syst. Evol. Microbiol.">
        <title>Complete genome sequence of Corynebacterium casei LMG S-19264T (=DSM 44701T), isolated from a smear-ripened cheese.</title>
        <authorList>
            <consortium name="US DOE Joint Genome Institute (JGI-PGF)"/>
            <person name="Walter F."/>
            <person name="Albersmeier A."/>
            <person name="Kalinowski J."/>
            <person name="Ruckert C."/>
        </authorList>
    </citation>
    <scope>NUCLEOTIDE SEQUENCE</scope>
    <source>
        <strain evidence="17">CGMCC 1.10998</strain>
    </source>
</reference>
<feature type="binding site" evidence="14">
    <location>
        <position position="287"/>
    </location>
    <ligand>
        <name>substrate</name>
    </ligand>
</feature>
<evidence type="ECO:0000256" key="3">
    <source>
        <dbReference type="ARBA" id="ARBA00004910"/>
    </source>
</evidence>
<comment type="catalytic activity">
    <reaction evidence="12">
        <text>5-amino-6-(5-phospho-D-ribitylamino)uracil + NADP(+) = 5-amino-6-(5-phospho-D-ribosylamino)uracil + NADPH + H(+)</text>
        <dbReference type="Rhea" id="RHEA:17845"/>
        <dbReference type="ChEBI" id="CHEBI:15378"/>
        <dbReference type="ChEBI" id="CHEBI:57783"/>
        <dbReference type="ChEBI" id="CHEBI:58349"/>
        <dbReference type="ChEBI" id="CHEBI:58421"/>
        <dbReference type="ChEBI" id="CHEBI:58453"/>
        <dbReference type="EC" id="1.1.1.193"/>
    </reaction>
</comment>
<comment type="similarity">
    <text evidence="5 12">In the C-terminal section; belongs to the HTP reductase family.</text>
</comment>
<feature type="binding site" evidence="14">
    <location>
        <position position="193"/>
    </location>
    <ligand>
        <name>NADP(+)</name>
        <dbReference type="ChEBI" id="CHEBI:58349"/>
    </ligand>
</feature>
<evidence type="ECO:0000256" key="8">
    <source>
        <dbReference type="ARBA" id="ARBA00022833"/>
    </source>
</evidence>
<dbReference type="Pfam" id="PF00383">
    <property type="entry name" value="dCMP_cyt_deam_1"/>
    <property type="match status" value="1"/>
</dbReference>
<dbReference type="GO" id="GO:0008835">
    <property type="term" value="F:diaminohydroxyphosphoribosylaminopyrimidine deaminase activity"/>
    <property type="evidence" value="ECO:0007669"/>
    <property type="project" value="UniProtKB-EC"/>
</dbReference>
<accession>A0A916XGY1</accession>
<dbReference type="EC" id="3.5.4.26" evidence="12"/>
<dbReference type="PANTHER" id="PTHR38011">
    <property type="entry name" value="DIHYDROFOLATE REDUCTASE FAMILY PROTEIN (AFU_ORTHOLOGUE AFUA_8G06820)"/>
    <property type="match status" value="1"/>
</dbReference>
<evidence type="ECO:0000256" key="9">
    <source>
        <dbReference type="ARBA" id="ARBA00022857"/>
    </source>
</evidence>
<evidence type="ECO:0000256" key="1">
    <source>
        <dbReference type="ARBA" id="ARBA00002151"/>
    </source>
</evidence>
<dbReference type="InterPro" id="IPR002734">
    <property type="entry name" value="RibDG_C"/>
</dbReference>
<evidence type="ECO:0000313" key="18">
    <source>
        <dbReference type="Proteomes" id="UP000637423"/>
    </source>
</evidence>
<comment type="cofactor">
    <cofactor evidence="12 15">
        <name>Zn(2+)</name>
        <dbReference type="ChEBI" id="CHEBI:29105"/>
    </cofactor>
    <text evidence="12 15">Binds 1 zinc ion.</text>
</comment>
<feature type="binding site" evidence="14">
    <location>
        <position position="151"/>
    </location>
    <ligand>
        <name>NADP(+)</name>
        <dbReference type="ChEBI" id="CHEBI:58349"/>
    </ligand>
</feature>
<dbReference type="GO" id="GO:0008270">
    <property type="term" value="F:zinc ion binding"/>
    <property type="evidence" value="ECO:0007669"/>
    <property type="project" value="InterPro"/>
</dbReference>
<evidence type="ECO:0000256" key="12">
    <source>
        <dbReference type="PIRNR" id="PIRNR006769"/>
    </source>
</evidence>
<feature type="binding site" evidence="15">
    <location>
        <position position="72"/>
    </location>
    <ligand>
        <name>Zn(2+)</name>
        <dbReference type="ChEBI" id="CHEBI:29105"/>
        <note>catalytic</note>
    </ligand>
</feature>
<dbReference type="GO" id="GO:0009231">
    <property type="term" value="P:riboflavin biosynthetic process"/>
    <property type="evidence" value="ECO:0007669"/>
    <property type="project" value="UniProtKB-KW"/>
</dbReference>
<dbReference type="EC" id="1.1.1.193" evidence="12"/>
<dbReference type="InterPro" id="IPR050765">
    <property type="entry name" value="Riboflavin_Biosynth_HTPR"/>
</dbReference>